<dbReference type="Proteomes" id="UP000664940">
    <property type="component" value="Unassembled WGS sequence"/>
</dbReference>
<protein>
    <submittedName>
        <fullName evidence="2">Uncharacterized protein</fullName>
    </submittedName>
</protein>
<feature type="region of interest" description="Disordered" evidence="1">
    <location>
        <begin position="92"/>
        <end position="128"/>
    </location>
</feature>
<gene>
    <name evidence="2" type="ORF">HJG60_008810</name>
</gene>
<sequence>MGASPLPLNGPVSSQRRQTGERPSRAAGKDSETREPMAGRRERVLLSLPRLQGWGSSVRAALQAGVSGCWEVLAGATRLAHGQRGFQRRVETCCGGPAPPSGRRAHAGRSLSAPLQGPEKDWLHPSPVSRGSLCASSAGDMRHQRLSRWAVGPGRWVVPAASRAPRPDRPRAPALSRPASPQRDGGRSENVVLEASVSFKSLKNRRPWARGSDPDTSSAGRGLPPSLPLGECALPSSSAALLGEPPDPPSLSPRRGRLGAAESGQWWGRRGTHGSPGTLLGVR</sequence>
<dbReference type="EMBL" id="JABVXQ010000013">
    <property type="protein sequence ID" value="KAF6081791.1"/>
    <property type="molecule type" value="Genomic_DNA"/>
</dbReference>
<feature type="region of interest" description="Disordered" evidence="1">
    <location>
        <begin position="160"/>
        <end position="191"/>
    </location>
</feature>
<evidence type="ECO:0000313" key="3">
    <source>
        <dbReference type="Proteomes" id="UP000664940"/>
    </source>
</evidence>
<organism evidence="2 3">
    <name type="scientific">Phyllostomus discolor</name>
    <name type="common">pale spear-nosed bat</name>
    <dbReference type="NCBI Taxonomy" id="89673"/>
    <lineage>
        <taxon>Eukaryota</taxon>
        <taxon>Metazoa</taxon>
        <taxon>Chordata</taxon>
        <taxon>Craniata</taxon>
        <taxon>Vertebrata</taxon>
        <taxon>Euteleostomi</taxon>
        <taxon>Mammalia</taxon>
        <taxon>Eutheria</taxon>
        <taxon>Laurasiatheria</taxon>
        <taxon>Chiroptera</taxon>
        <taxon>Yangochiroptera</taxon>
        <taxon>Phyllostomidae</taxon>
        <taxon>Phyllostominae</taxon>
        <taxon>Phyllostomus</taxon>
    </lineage>
</organism>
<name>A0A834DIY2_9CHIR</name>
<evidence type="ECO:0000313" key="2">
    <source>
        <dbReference type="EMBL" id="KAF6081791.1"/>
    </source>
</evidence>
<dbReference type="AlphaFoldDB" id="A0A834DIY2"/>
<feature type="region of interest" description="Disordered" evidence="1">
    <location>
        <begin position="204"/>
        <end position="283"/>
    </location>
</feature>
<proteinExistence type="predicted"/>
<accession>A0A834DIY2</accession>
<feature type="region of interest" description="Disordered" evidence="1">
    <location>
        <begin position="1"/>
        <end position="41"/>
    </location>
</feature>
<evidence type="ECO:0000256" key="1">
    <source>
        <dbReference type="SAM" id="MobiDB-lite"/>
    </source>
</evidence>
<feature type="compositionally biased region" description="Basic and acidic residues" evidence="1">
    <location>
        <begin position="18"/>
        <end position="41"/>
    </location>
</feature>
<comment type="caution">
    <text evidence="2">The sequence shown here is derived from an EMBL/GenBank/DDBJ whole genome shotgun (WGS) entry which is preliminary data.</text>
</comment>
<reference evidence="2 3" key="1">
    <citation type="journal article" date="2020" name="Nature">
        <title>Six reference-quality genomes reveal evolution of bat adaptations.</title>
        <authorList>
            <person name="Jebb D."/>
            <person name="Huang Z."/>
            <person name="Pippel M."/>
            <person name="Hughes G.M."/>
            <person name="Lavrichenko K."/>
            <person name="Devanna P."/>
            <person name="Winkler S."/>
            <person name="Jermiin L.S."/>
            <person name="Skirmuntt E.C."/>
            <person name="Katzourakis A."/>
            <person name="Burkitt-Gray L."/>
            <person name="Ray D.A."/>
            <person name="Sullivan K.A.M."/>
            <person name="Roscito J.G."/>
            <person name="Kirilenko B.M."/>
            <person name="Davalos L.M."/>
            <person name="Corthals A.P."/>
            <person name="Power M.L."/>
            <person name="Jones G."/>
            <person name="Ransome R.D."/>
            <person name="Dechmann D.K.N."/>
            <person name="Locatelli A.G."/>
            <person name="Puechmaille S.J."/>
            <person name="Fedrigo O."/>
            <person name="Jarvis E.D."/>
            <person name="Hiller M."/>
            <person name="Vernes S.C."/>
            <person name="Myers E.W."/>
            <person name="Teeling E.C."/>
        </authorList>
    </citation>
    <scope>NUCLEOTIDE SEQUENCE [LARGE SCALE GENOMIC DNA]</scope>
    <source>
        <strain evidence="2">Bat1K_MPI-CBG_1</strain>
    </source>
</reference>
<feature type="compositionally biased region" description="Low complexity" evidence="1">
    <location>
        <begin position="172"/>
        <end position="183"/>
    </location>
</feature>